<dbReference type="Gene3D" id="1.10.132.10">
    <property type="match status" value="1"/>
</dbReference>
<dbReference type="GO" id="GO:0009303">
    <property type="term" value="P:rRNA transcription"/>
    <property type="evidence" value="ECO:0007669"/>
    <property type="project" value="EnsemblFungi"/>
</dbReference>
<dbReference type="PANTHER" id="PTHR10290:SF3">
    <property type="entry name" value="DNA TOPOISOMERASE 1"/>
    <property type="match status" value="1"/>
</dbReference>
<dbReference type="GO" id="GO:0006271">
    <property type="term" value="P:DNA strand elongation involved in DNA replication"/>
    <property type="evidence" value="ECO:0007669"/>
    <property type="project" value="EnsemblFungi"/>
</dbReference>
<dbReference type="InterPro" id="IPR014727">
    <property type="entry name" value="TopoI_cat_a/b-sub_euk"/>
</dbReference>
<sequence>MPEPIMMDSDMSDDDIPLVSRVASYVEVSDDDDDDDLVLAKRTTTATKRKAISVKTEVNGSPPTKKRASTTVKKEKTTTASKAKKASTATVNGKAKKEVTSKTNGRVKKETGSTASGKTKKEPGAGSKSATIKKEEEEEGTPAIDDEDQDETFRWWEAQNAEDGSDKWNTLEHNGVMFPPPYEPLPSHVRMKYDGKRVELDPVAEEVAGFFGAMLNTDHAKNPTFTANFFNDFVEIVNSSGGAKVNNKKIELKSFEKCDFTEIFEYYDQQRQLKKAIPSSEKKRLKAEKDRMEEKYKTCLLDGRKQPVGNFRIEPPGLFRGRGAHPKTGKLKARVQPEQVTINIGAEAKVPEPPAGHQWAEVRHDKTVSWLAMWRENINGAFKYVFLAQSSSLKGMSDFKKFEKARELKNHVERIRADYRRELKDEVMLNRQRATAMYLIDVLALRAGGEKGEDEADTVGCCSLRYEHVTLQPPNIVTFDFLGKDSIRYFQEVVVDKQVFKNLKIFKRAPKTIGDDIFDRLDPPLLNKHLQNYMPGLTAKVFRTYNASYTMQKQLDLIENKGSVNEKVVAFNAANREVAILCNHQRTVAKSHEASVGKMEDRILELKYSIIKTKKMMLQLDPSLKKKEKAYFEDIDSISKEDVIKIHQKILEREKDRIEKKFIRENEKLKAEGEEIMPEGELKKRLEAIDIMEKEFAAELKSGKPDIKGNATVEKLKVQVEKLEERITNTQLQLKDKEDNSTVALGTSKMNYIDPRLTVMFSKKFNVPIEKLFTKTLREKFAWAIHSADADWKF</sequence>
<dbReference type="CDD" id="cd03488">
    <property type="entry name" value="Topoisomer_IB_N_htopoI_like"/>
    <property type="match status" value="1"/>
</dbReference>
<dbReference type="GeneID" id="30036019"/>
<keyword evidence="3 6" id="KW-0799">Topoisomerase</keyword>
<dbReference type="GO" id="GO:0007076">
    <property type="term" value="P:mitotic chromosome condensation"/>
    <property type="evidence" value="ECO:0007669"/>
    <property type="project" value="EnsemblFungi"/>
</dbReference>
<keyword evidence="8" id="KW-0175">Coiled coil</keyword>
<dbReference type="Gene3D" id="2.170.11.10">
    <property type="entry name" value="DNA Topoisomerase I, domain 2"/>
    <property type="match status" value="1"/>
</dbReference>
<dbReference type="FunFam" id="2.170.11.10:FF:000001">
    <property type="entry name" value="DNA topoisomerase I"/>
    <property type="match status" value="1"/>
</dbReference>
<dbReference type="PROSITE" id="PS52038">
    <property type="entry name" value="TOPO_IB_2"/>
    <property type="match status" value="1"/>
</dbReference>
<dbReference type="CDD" id="cd00659">
    <property type="entry name" value="Topo_IB_C"/>
    <property type="match status" value="1"/>
</dbReference>
<dbReference type="GO" id="GO:0007097">
    <property type="term" value="P:nuclear migration"/>
    <property type="evidence" value="ECO:0007669"/>
    <property type="project" value="EnsemblFungi"/>
</dbReference>
<dbReference type="EMBL" id="CP014500">
    <property type="protein sequence ID" value="ANB11142.1"/>
    <property type="molecule type" value="Genomic_DNA"/>
</dbReference>
<dbReference type="SMART" id="SM00435">
    <property type="entry name" value="TOPEUc"/>
    <property type="match status" value="1"/>
</dbReference>
<dbReference type="KEGG" id="slb:AWJ20_3942"/>
<dbReference type="GO" id="GO:0003917">
    <property type="term" value="F:DNA topoisomerase type I (single strand cut, ATP-independent) activity"/>
    <property type="evidence" value="ECO:0007669"/>
    <property type="project" value="UniProtKB-UniRule"/>
</dbReference>
<dbReference type="GO" id="GO:0006357">
    <property type="term" value="P:regulation of transcription by RNA polymerase II"/>
    <property type="evidence" value="ECO:0007669"/>
    <property type="project" value="EnsemblFungi"/>
</dbReference>
<feature type="active site" description="O-(3'-phospho-DNA)-tyrosine intermediate" evidence="6">
    <location>
        <position position="752"/>
    </location>
</feature>
<dbReference type="SUPFAM" id="SSF56741">
    <property type="entry name" value="Eukaryotic DNA topoisomerase I, N-terminal DNA-binding fragment"/>
    <property type="match status" value="1"/>
</dbReference>
<dbReference type="InterPro" id="IPR051062">
    <property type="entry name" value="Topoisomerase_IB"/>
</dbReference>
<dbReference type="InterPro" id="IPR013034">
    <property type="entry name" value="DNA_topo_DNA_db_N_dom1"/>
</dbReference>
<organism evidence="11 12">
    <name type="scientific">Sugiyamaella lignohabitans</name>
    <dbReference type="NCBI Taxonomy" id="796027"/>
    <lineage>
        <taxon>Eukaryota</taxon>
        <taxon>Fungi</taxon>
        <taxon>Dikarya</taxon>
        <taxon>Ascomycota</taxon>
        <taxon>Saccharomycotina</taxon>
        <taxon>Dipodascomycetes</taxon>
        <taxon>Dipodascales</taxon>
        <taxon>Trichomonascaceae</taxon>
        <taxon>Sugiyamaella</taxon>
    </lineage>
</organism>
<evidence type="ECO:0000256" key="5">
    <source>
        <dbReference type="ARBA" id="ARBA00023235"/>
    </source>
</evidence>
<dbReference type="RefSeq" id="XP_018733619.1">
    <property type="nucleotide sequence ID" value="XM_018880983.1"/>
</dbReference>
<dbReference type="InterPro" id="IPR025834">
    <property type="entry name" value="TopoI_C_dom"/>
</dbReference>
<dbReference type="InterPro" id="IPR014711">
    <property type="entry name" value="TopoI_cat_a-hlx-sub_euk"/>
</dbReference>
<dbReference type="Pfam" id="PF14370">
    <property type="entry name" value="Topo_C_assoc"/>
    <property type="match status" value="1"/>
</dbReference>
<feature type="region of interest" description="Disordered" evidence="9">
    <location>
        <begin position="43"/>
        <end position="150"/>
    </location>
</feature>
<dbReference type="InterPro" id="IPR048045">
    <property type="entry name" value="Topoisomer_I_DNA-bd"/>
</dbReference>
<dbReference type="OrthoDB" id="47179at2759"/>
<evidence type="ECO:0000256" key="8">
    <source>
        <dbReference type="SAM" id="Coils"/>
    </source>
</evidence>
<evidence type="ECO:0000313" key="12">
    <source>
        <dbReference type="Proteomes" id="UP000189580"/>
    </source>
</evidence>
<dbReference type="GO" id="GO:0000019">
    <property type="term" value="P:regulation of mitotic recombination"/>
    <property type="evidence" value="ECO:0007669"/>
    <property type="project" value="EnsemblFungi"/>
</dbReference>
<gene>
    <name evidence="11" type="primary">TOP1</name>
    <name evidence="11" type="ORF">AWJ20_3942</name>
</gene>
<dbReference type="InterPro" id="IPR018521">
    <property type="entry name" value="TopoIB_AS"/>
</dbReference>
<dbReference type="GO" id="GO:0005730">
    <property type="term" value="C:nucleolus"/>
    <property type="evidence" value="ECO:0007669"/>
    <property type="project" value="EnsemblFungi"/>
</dbReference>
<reference evidence="11 12" key="1">
    <citation type="submission" date="2016-02" db="EMBL/GenBank/DDBJ databases">
        <title>Complete genome sequence and transcriptome regulation of the pentose utilising yeast Sugiyamaella lignohabitans.</title>
        <authorList>
            <person name="Bellasio M."/>
            <person name="Peymann A."/>
            <person name="Valli M."/>
            <person name="Sipitzky M."/>
            <person name="Graf A."/>
            <person name="Sauer M."/>
            <person name="Marx H."/>
            <person name="Mattanovich D."/>
        </authorList>
    </citation>
    <scope>NUCLEOTIDE SEQUENCE [LARGE SCALE GENOMIC DNA]</scope>
    <source>
        <strain evidence="11 12">CBS 10342</strain>
    </source>
</reference>
<dbReference type="InterPro" id="IPR001631">
    <property type="entry name" value="TopoI"/>
</dbReference>
<dbReference type="Proteomes" id="UP000189580">
    <property type="component" value="Chromosome c"/>
</dbReference>
<dbReference type="Pfam" id="PF01028">
    <property type="entry name" value="Topoisom_I"/>
    <property type="match status" value="1"/>
</dbReference>
<dbReference type="Gene3D" id="1.10.10.41">
    <property type="entry name" value="Yeast DNA topoisomerase - domain 1"/>
    <property type="match status" value="1"/>
</dbReference>
<dbReference type="InterPro" id="IPR008336">
    <property type="entry name" value="TopoI_DNA-bd_euk"/>
</dbReference>
<dbReference type="FunFam" id="1.10.132.10:FF:000003">
    <property type="entry name" value="DNA topoisomerase I"/>
    <property type="match status" value="1"/>
</dbReference>
<keyword evidence="4 6" id="KW-0238">DNA-binding</keyword>
<dbReference type="Gene3D" id="3.90.15.10">
    <property type="entry name" value="Topoisomerase I, Chain A, domain 3"/>
    <property type="match status" value="1"/>
</dbReference>
<dbReference type="SUPFAM" id="SSF56349">
    <property type="entry name" value="DNA breaking-rejoining enzymes"/>
    <property type="match status" value="1"/>
</dbReference>
<dbReference type="PRINTS" id="PR00416">
    <property type="entry name" value="EUTPISMRASEI"/>
</dbReference>
<dbReference type="InterPro" id="IPR013500">
    <property type="entry name" value="TopoI_cat_euk"/>
</dbReference>
<dbReference type="AlphaFoldDB" id="A0A167C2J8"/>
<evidence type="ECO:0000256" key="6">
    <source>
        <dbReference type="PROSITE-ProRule" id="PRU01382"/>
    </source>
</evidence>
<dbReference type="GO" id="GO:0000183">
    <property type="term" value="P:rDNA heterochromatin formation"/>
    <property type="evidence" value="ECO:0007669"/>
    <property type="project" value="EnsemblFungi"/>
</dbReference>
<dbReference type="InterPro" id="IPR011010">
    <property type="entry name" value="DNA_brk_join_enz"/>
</dbReference>
<dbReference type="FunFam" id="3.90.15.10:FF:000002">
    <property type="entry name" value="DNA topoisomerase I"/>
    <property type="match status" value="1"/>
</dbReference>
<dbReference type="EC" id="5.6.2.1" evidence="7"/>
<keyword evidence="5 6" id="KW-0413">Isomerase</keyword>
<feature type="coiled-coil region" evidence="8">
    <location>
        <begin position="713"/>
        <end position="740"/>
    </location>
</feature>
<dbReference type="PANTHER" id="PTHR10290">
    <property type="entry name" value="DNA TOPOISOMERASE I"/>
    <property type="match status" value="1"/>
</dbReference>
<feature type="compositionally biased region" description="Acidic residues" evidence="9">
    <location>
        <begin position="136"/>
        <end position="150"/>
    </location>
</feature>
<dbReference type="FunFam" id="1.10.10.41:FF:000001">
    <property type="entry name" value="DNA topoisomerase I"/>
    <property type="match status" value="1"/>
</dbReference>
<name>A0A167C2J8_9ASCO</name>
<evidence type="ECO:0000256" key="7">
    <source>
        <dbReference type="RuleBase" id="RU365101"/>
    </source>
</evidence>
<evidence type="ECO:0000256" key="9">
    <source>
        <dbReference type="SAM" id="MobiDB-lite"/>
    </source>
</evidence>
<keyword evidence="12" id="KW-1185">Reference proteome</keyword>
<dbReference type="GO" id="GO:0006265">
    <property type="term" value="P:DNA topological change"/>
    <property type="evidence" value="ECO:0007669"/>
    <property type="project" value="UniProtKB-UniRule"/>
</dbReference>
<evidence type="ECO:0000256" key="3">
    <source>
        <dbReference type="ARBA" id="ARBA00023029"/>
    </source>
</evidence>
<dbReference type="InterPro" id="IPR036202">
    <property type="entry name" value="TopoI_DNA-bd_euk_N_sf"/>
</dbReference>
<comment type="function">
    <text evidence="7">Releases the supercoiling and torsional tension of DNA introduced during the DNA replication and transcription by transiently cleaving and rejoining one strand of the DNA duplex. Introduces a single-strand break via transesterification at the specific target site 5'-[CT]CCTTp site in duplex DNA. The scissile phosphodiester is attacked by the catalytic tyrosine of the enzyme, resulting in the formation of a DNA-(3'-phosphotyrosyl)-enzyme intermediate and the expulsion of a 5'-OH DNA strand. The free DNA strand then undergoes passage around the unbroken strand thus removing DNA supercoils. Finally, in the religation step, the DNA 5'-OH attacks the covalent intermediate to expel the active-site tyrosine and restore the DNA phosphodiester backbone.</text>
</comment>
<dbReference type="Pfam" id="PF02919">
    <property type="entry name" value="Topoisom_I_N"/>
    <property type="match status" value="1"/>
</dbReference>
<proteinExistence type="inferred from homology"/>
<comment type="catalytic activity">
    <reaction evidence="1 6 7">
        <text>ATP-independent breakage of single-stranded DNA, followed by passage and rejoining.</text>
        <dbReference type="EC" id="5.6.2.1"/>
    </reaction>
</comment>
<dbReference type="GO" id="GO:0005694">
    <property type="term" value="C:chromosome"/>
    <property type="evidence" value="ECO:0007669"/>
    <property type="project" value="InterPro"/>
</dbReference>
<feature type="domain" description="DNA topoisomerase I eukaryotic-type" evidence="10">
    <location>
        <begin position="318"/>
        <end position="766"/>
    </location>
</feature>
<dbReference type="InterPro" id="IPR013499">
    <property type="entry name" value="TopoI_euk"/>
</dbReference>
<dbReference type="PROSITE" id="PS00176">
    <property type="entry name" value="TOPO_IB_1"/>
    <property type="match status" value="1"/>
</dbReference>
<dbReference type="GO" id="GO:0003677">
    <property type="term" value="F:DNA binding"/>
    <property type="evidence" value="ECO:0007669"/>
    <property type="project" value="UniProtKB-UniRule"/>
</dbReference>
<dbReference type="GO" id="GO:0005739">
    <property type="term" value="C:mitochondrion"/>
    <property type="evidence" value="ECO:0007669"/>
    <property type="project" value="EnsemblFungi"/>
</dbReference>
<accession>A0A167C2J8</accession>
<evidence type="ECO:0000256" key="4">
    <source>
        <dbReference type="ARBA" id="ARBA00023125"/>
    </source>
</evidence>
<evidence type="ECO:0000313" key="11">
    <source>
        <dbReference type="EMBL" id="ANB11142.1"/>
    </source>
</evidence>
<comment type="similarity">
    <text evidence="2 6 7">Belongs to the type IB topoisomerase family.</text>
</comment>
<protein>
    <recommendedName>
        <fullName evidence="7">DNA topoisomerase I</fullName>
        <ecNumber evidence="7">5.6.2.1</ecNumber>
    </recommendedName>
    <alternativeName>
        <fullName evidence="7">DNA topoisomerase 1</fullName>
    </alternativeName>
</protein>
<dbReference type="InterPro" id="IPR013030">
    <property type="entry name" value="DNA_topo_DNA_db_N_dom2"/>
</dbReference>
<evidence type="ECO:0000259" key="10">
    <source>
        <dbReference type="SMART" id="SM00435"/>
    </source>
</evidence>
<evidence type="ECO:0000256" key="1">
    <source>
        <dbReference type="ARBA" id="ARBA00000213"/>
    </source>
</evidence>
<feature type="compositionally biased region" description="Low complexity" evidence="9">
    <location>
        <begin position="78"/>
        <end position="90"/>
    </location>
</feature>
<dbReference type="GO" id="GO:0006368">
    <property type="term" value="P:transcription elongation by RNA polymerase II"/>
    <property type="evidence" value="ECO:0007669"/>
    <property type="project" value="EnsemblFungi"/>
</dbReference>
<evidence type="ECO:0000256" key="2">
    <source>
        <dbReference type="ARBA" id="ARBA00006645"/>
    </source>
</evidence>